<gene>
    <name evidence="1" type="ORF">M513_12066</name>
    <name evidence="2" type="ORF">M514_12066</name>
</gene>
<proteinExistence type="predicted"/>
<dbReference type="EMBL" id="KL367626">
    <property type="protein sequence ID" value="KFD61357.1"/>
    <property type="molecule type" value="Genomic_DNA"/>
</dbReference>
<protein>
    <submittedName>
        <fullName evidence="2">Uncharacterized protein</fullName>
    </submittedName>
</protein>
<evidence type="ECO:0000313" key="1">
    <source>
        <dbReference type="EMBL" id="KFD47078.1"/>
    </source>
</evidence>
<dbReference type="Proteomes" id="UP000030758">
    <property type="component" value="Unassembled WGS sequence"/>
</dbReference>
<evidence type="ECO:0000313" key="2">
    <source>
        <dbReference type="EMBL" id="KFD61357.1"/>
    </source>
</evidence>
<reference evidence="2 3" key="1">
    <citation type="journal article" date="2014" name="Nat. Genet.">
        <title>Genome and transcriptome of the porcine whipworm Trichuris suis.</title>
        <authorList>
            <person name="Jex A.R."/>
            <person name="Nejsum P."/>
            <person name="Schwarz E.M."/>
            <person name="Hu L."/>
            <person name="Young N.D."/>
            <person name="Hall R.S."/>
            <person name="Korhonen P.K."/>
            <person name="Liao S."/>
            <person name="Thamsborg S."/>
            <person name="Xia J."/>
            <person name="Xu P."/>
            <person name="Wang S."/>
            <person name="Scheerlinck J.P."/>
            <person name="Hofmann A."/>
            <person name="Sternberg P.W."/>
            <person name="Wang J."/>
            <person name="Gasser R.B."/>
        </authorList>
    </citation>
    <scope>NUCLEOTIDE SEQUENCE [LARGE SCALE GENOMIC DNA]</scope>
    <source>
        <strain evidence="2">DCEP-RM93F</strain>
        <strain evidence="1">DCEP-RM93M</strain>
    </source>
</reference>
<keyword evidence="3" id="KW-1185">Reference proteome</keyword>
<dbReference type="Proteomes" id="UP000030764">
    <property type="component" value="Unassembled WGS sequence"/>
</dbReference>
<name>A0A085MVW1_9BILA</name>
<dbReference type="EMBL" id="KL363341">
    <property type="protein sequence ID" value="KFD47078.1"/>
    <property type="molecule type" value="Genomic_DNA"/>
</dbReference>
<organism evidence="2">
    <name type="scientific">Trichuris suis</name>
    <name type="common">pig whipworm</name>
    <dbReference type="NCBI Taxonomy" id="68888"/>
    <lineage>
        <taxon>Eukaryota</taxon>
        <taxon>Metazoa</taxon>
        <taxon>Ecdysozoa</taxon>
        <taxon>Nematoda</taxon>
        <taxon>Enoplea</taxon>
        <taxon>Dorylaimia</taxon>
        <taxon>Trichinellida</taxon>
        <taxon>Trichuridae</taxon>
        <taxon>Trichuris</taxon>
    </lineage>
</organism>
<dbReference type="AlphaFoldDB" id="A0A085MVW1"/>
<evidence type="ECO:0000313" key="3">
    <source>
        <dbReference type="Proteomes" id="UP000030764"/>
    </source>
</evidence>
<accession>A0A085MVW1</accession>
<sequence>MPICQWHAVLPDAVYALRSLLRTAANATPHERMFSFSPRSTTGTSLLTWLSRPGPALLRKHVRSSKMDPLVEEAELLEANPQYAYV</sequence>